<evidence type="ECO:0000259" key="17">
    <source>
        <dbReference type="PROSITE" id="PS50089"/>
    </source>
</evidence>
<evidence type="ECO:0000256" key="12">
    <source>
        <dbReference type="ARBA" id="ARBA00023136"/>
    </source>
</evidence>
<sequence>MWTSLLILFMHFCYTFQDMLKCQTGGNLNGTITTMTGASLPKQTLRKISTLAGVKTGCQKSLLIAPPNPNDYGYIIICDPACENCSQPSLAKTNASYLLILQPATDASPFVDQFTTFTLYQAMSTGALESFDYCTFDGIQADSNDALRSFSKTSVLFVSISFIILMVISLAWLVFYYVQRFRYAHAKDRLQRRLFNAAKKALARIPTRTLKSGDCELDTDCPVCIDPYVIGDIVRTLPCRHVFHKTCIDPWLLEHRTCPMCKGDILKAFGYQVTCSSEGSRGEERDVGTRGESPEPPSAASDSAVFTYPPQLDHHDPFHFTPNSSPQLVLNNSNAKSFVVPLSVHSKASTVPQREVVLEAAPERSTRSEGRSCSAGEPGPSRIRSATQGQLVNLVQVRSRSMSVARAATFRGRMEAQNGGVGFKEVDTPNNEAKVRSENSLLMSHLCFFCPLDGIFAENLIIRAQKAINDNHQIDPELFLNEDNLTKIEWLLSVSPFGEKIRKETIFDVEESILEIGPRLSMKTSFCTNALAVLNAVEIRNVSRIERSIRYLLHKSVAKRIPHQRLLELLGDRMTECIYEGKPNFEQTAIKEPFTEIRLLSNPNALKEANEKLGLAFDSSDLDYYKDLFINKLKRNPTDVELFDLAQSDSEHSRHWFFRGKLFIDGELRGESLMDSIRGTQKFSNQNNLIAFSDNSSVIKGFEKVPLMLPNDPTIASELSISTRSRHLLYTAETHNFPTAVCPFQGATTGTGGRIRDVHATGRGAHEIAAVAGYSFGNLHLPGYEMPWEEPEVYPSGFAHPRQICIEASDGASDYGNKFGEPVLCGFARSFGQRLPSGERCEYLKPIMFSGGIGSIDEEYLKKKGADAGQLLAKIGGPVYRIGVGGGAASSQAVQGDRESVLDFGAVQRGDAEMEQKVHRVVRSCVEMNSADNPILSIHDQGAGGNGNVLKELCEGAGGEIFADFFELGDHTISIRELWTAEYQENDAILLDPTKKEIIEKISKREKCPVNIVGKVTGNQKVILHDFSNSATQKLPVDFDLSILSDREKKEFHQNSLPILTSPLKIVDSLTISSALGLVLRLPSVASKRYLTTKVDRSVTGLVARQQCCGPLHTPLADVAVVALSYFSLAGHKSRHISAFEH</sequence>
<dbReference type="Gene3D" id="3.30.40.10">
    <property type="entry name" value="Zinc/RING finger domain, C3HC4 (zinc finger)"/>
    <property type="match status" value="1"/>
</dbReference>
<evidence type="ECO:0000256" key="5">
    <source>
        <dbReference type="ARBA" id="ARBA00022741"/>
    </source>
</evidence>
<accession>A0AAF3EBL9</accession>
<reference evidence="19" key="1">
    <citation type="submission" date="2024-02" db="UniProtKB">
        <authorList>
            <consortium name="WormBaseParasite"/>
        </authorList>
    </citation>
    <scope>IDENTIFICATION</scope>
</reference>
<evidence type="ECO:0000256" key="7">
    <source>
        <dbReference type="ARBA" id="ARBA00022771"/>
    </source>
</evidence>
<name>A0AAF3EBL9_9BILA</name>
<dbReference type="Pfam" id="PF22689">
    <property type="entry name" value="FGAR-AT_PurM_N-like"/>
    <property type="match status" value="1"/>
</dbReference>
<dbReference type="Pfam" id="PF02769">
    <property type="entry name" value="AIRS_C"/>
    <property type="match status" value="1"/>
</dbReference>
<keyword evidence="6" id="KW-0658">Purine biosynthesis</keyword>
<feature type="transmembrane region" description="Helical" evidence="15">
    <location>
        <begin position="155"/>
        <end position="178"/>
    </location>
</feature>
<dbReference type="SUPFAM" id="SSF109736">
    <property type="entry name" value="FGAM synthase PurL, linker domain"/>
    <property type="match status" value="1"/>
</dbReference>
<feature type="domain" description="RING-type" evidence="17">
    <location>
        <begin position="221"/>
        <end position="262"/>
    </location>
</feature>
<dbReference type="GO" id="GO:0005524">
    <property type="term" value="F:ATP binding"/>
    <property type="evidence" value="ECO:0007669"/>
    <property type="project" value="UniProtKB-KW"/>
</dbReference>
<feature type="region of interest" description="Disordered" evidence="14">
    <location>
        <begin position="360"/>
        <end position="384"/>
    </location>
</feature>
<dbReference type="InterPro" id="IPR036676">
    <property type="entry name" value="PurM-like_C_sf"/>
</dbReference>
<dbReference type="InterPro" id="IPR010918">
    <property type="entry name" value="PurM-like_C_dom"/>
</dbReference>
<feature type="compositionally biased region" description="Basic and acidic residues" evidence="14">
    <location>
        <begin position="361"/>
        <end position="370"/>
    </location>
</feature>
<keyword evidence="5" id="KW-0547">Nucleotide-binding</keyword>
<dbReference type="PROSITE" id="PS50089">
    <property type="entry name" value="ZF_RING_2"/>
    <property type="match status" value="1"/>
</dbReference>
<dbReference type="InterPro" id="IPR041609">
    <property type="entry name" value="PurL_linker"/>
</dbReference>
<protein>
    <recommendedName>
        <fullName evidence="17">RING-type domain-containing protein</fullName>
    </recommendedName>
</protein>
<dbReference type="CDD" id="cd16668">
    <property type="entry name" value="RING-H2_RNF130-like"/>
    <property type="match status" value="1"/>
</dbReference>
<dbReference type="Gene3D" id="3.30.1330.10">
    <property type="entry name" value="PurM-like, N-terminal domain"/>
    <property type="match status" value="1"/>
</dbReference>
<proteinExistence type="predicted"/>
<dbReference type="PANTHER" id="PTHR10099:SF1">
    <property type="entry name" value="PHOSPHORIBOSYLFORMYLGLYCINAMIDINE SYNTHASE"/>
    <property type="match status" value="1"/>
</dbReference>
<evidence type="ECO:0000256" key="14">
    <source>
        <dbReference type="SAM" id="MobiDB-lite"/>
    </source>
</evidence>
<keyword evidence="8" id="KW-0862">Zinc</keyword>
<dbReference type="Pfam" id="PF18076">
    <property type="entry name" value="FGAR-AT_N"/>
    <property type="match status" value="1"/>
</dbReference>
<evidence type="ECO:0000256" key="15">
    <source>
        <dbReference type="SAM" id="Phobius"/>
    </source>
</evidence>
<evidence type="ECO:0000256" key="10">
    <source>
        <dbReference type="ARBA" id="ARBA00022842"/>
    </source>
</evidence>
<dbReference type="PANTHER" id="PTHR10099">
    <property type="entry name" value="PHOSPHORIBOSYLFORMYLGLYCINAMIDINE SYNTHASE"/>
    <property type="match status" value="1"/>
</dbReference>
<dbReference type="AlphaFoldDB" id="A0AAF3EBL9"/>
<comment type="subcellular location">
    <subcellularLocation>
        <location evidence="1">Membrane</location>
    </subcellularLocation>
</comment>
<dbReference type="CDD" id="cd02203">
    <property type="entry name" value="PurL_repeat1"/>
    <property type="match status" value="1"/>
</dbReference>
<evidence type="ECO:0000256" key="8">
    <source>
        <dbReference type="ARBA" id="ARBA00022833"/>
    </source>
</evidence>
<dbReference type="GO" id="GO:0008270">
    <property type="term" value="F:zinc ion binding"/>
    <property type="evidence" value="ECO:0007669"/>
    <property type="project" value="UniProtKB-KW"/>
</dbReference>
<keyword evidence="10" id="KW-0460">Magnesium</keyword>
<dbReference type="FunFam" id="3.30.40.10:FF:000009">
    <property type="entry name" value="E3 ubiquitin-protein ligase RNF130"/>
    <property type="match status" value="1"/>
</dbReference>
<keyword evidence="9" id="KW-0067">ATP-binding</keyword>
<feature type="signal peptide" evidence="16">
    <location>
        <begin position="1"/>
        <end position="15"/>
    </location>
</feature>
<dbReference type="InterPro" id="IPR036604">
    <property type="entry name" value="PurS-like_sf"/>
</dbReference>
<evidence type="ECO:0000256" key="3">
    <source>
        <dbReference type="ARBA" id="ARBA00022692"/>
    </source>
</evidence>
<keyword evidence="2" id="KW-0436">Ligase</keyword>
<evidence type="ECO:0000313" key="18">
    <source>
        <dbReference type="Proteomes" id="UP000887575"/>
    </source>
</evidence>
<dbReference type="Gene3D" id="3.90.650.10">
    <property type="entry name" value="PurM-like C-terminal domain"/>
    <property type="match status" value="1"/>
</dbReference>
<organism evidence="18 19">
    <name type="scientific">Mesorhabditis belari</name>
    <dbReference type="NCBI Taxonomy" id="2138241"/>
    <lineage>
        <taxon>Eukaryota</taxon>
        <taxon>Metazoa</taxon>
        <taxon>Ecdysozoa</taxon>
        <taxon>Nematoda</taxon>
        <taxon>Chromadorea</taxon>
        <taxon>Rhabditida</taxon>
        <taxon>Rhabditina</taxon>
        <taxon>Rhabditomorpha</taxon>
        <taxon>Rhabditoidea</taxon>
        <taxon>Rhabditidae</taxon>
        <taxon>Mesorhabditinae</taxon>
        <taxon>Mesorhabditis</taxon>
    </lineage>
</organism>
<dbReference type="SUPFAM" id="SSF57850">
    <property type="entry name" value="RING/U-box"/>
    <property type="match status" value="1"/>
</dbReference>
<dbReference type="Gene3D" id="1.10.8.750">
    <property type="entry name" value="Phosphoribosylformylglycinamidine synthase, linker domain"/>
    <property type="match status" value="1"/>
</dbReference>
<dbReference type="WBParaSite" id="MBELARI_LOCUS11340">
    <property type="protein sequence ID" value="MBELARI_LOCUS11340"/>
    <property type="gene ID" value="MBELARI_LOCUS11340"/>
</dbReference>
<dbReference type="Pfam" id="PF18072">
    <property type="entry name" value="FGAR-AT_linker"/>
    <property type="match status" value="1"/>
</dbReference>
<evidence type="ECO:0000256" key="2">
    <source>
        <dbReference type="ARBA" id="ARBA00022598"/>
    </source>
</evidence>
<keyword evidence="7 13" id="KW-0863">Zinc-finger</keyword>
<dbReference type="SUPFAM" id="SSF55326">
    <property type="entry name" value="PurM N-terminal domain-like"/>
    <property type="match status" value="1"/>
</dbReference>
<keyword evidence="16" id="KW-0732">Signal</keyword>
<keyword evidence="11 15" id="KW-1133">Transmembrane helix</keyword>
<dbReference type="InterPro" id="IPR013083">
    <property type="entry name" value="Znf_RING/FYVE/PHD"/>
</dbReference>
<keyword evidence="18" id="KW-1185">Reference proteome</keyword>
<dbReference type="GO" id="GO:0004642">
    <property type="term" value="F:phosphoribosylformylglycinamidine synthase activity"/>
    <property type="evidence" value="ECO:0007669"/>
    <property type="project" value="TreeGrafter"/>
</dbReference>
<dbReference type="InterPro" id="IPR036921">
    <property type="entry name" value="PurM-like_N_sf"/>
</dbReference>
<evidence type="ECO:0000313" key="19">
    <source>
        <dbReference type="WBParaSite" id="MBELARI_LOCUS11340"/>
    </source>
</evidence>
<dbReference type="SMART" id="SM00184">
    <property type="entry name" value="RING"/>
    <property type="match status" value="1"/>
</dbReference>
<dbReference type="InterPro" id="IPR055181">
    <property type="entry name" value="FGAR-AT_PurM_N-like"/>
</dbReference>
<dbReference type="SUPFAM" id="SSF56042">
    <property type="entry name" value="PurM C-terminal domain-like"/>
    <property type="match status" value="1"/>
</dbReference>
<feature type="region of interest" description="Disordered" evidence="14">
    <location>
        <begin position="278"/>
        <end position="306"/>
    </location>
</feature>
<evidence type="ECO:0000256" key="11">
    <source>
        <dbReference type="ARBA" id="ARBA00022989"/>
    </source>
</evidence>
<feature type="compositionally biased region" description="Basic and acidic residues" evidence="14">
    <location>
        <begin position="280"/>
        <end position="293"/>
    </location>
</feature>
<feature type="chain" id="PRO_5042076960" description="RING-type domain-containing protein" evidence="16">
    <location>
        <begin position="16"/>
        <end position="1142"/>
    </location>
</feature>
<evidence type="ECO:0000256" key="4">
    <source>
        <dbReference type="ARBA" id="ARBA00022723"/>
    </source>
</evidence>
<dbReference type="SUPFAM" id="SSF82697">
    <property type="entry name" value="PurS-like"/>
    <property type="match status" value="1"/>
</dbReference>
<evidence type="ECO:0000256" key="9">
    <source>
        <dbReference type="ARBA" id="ARBA00022840"/>
    </source>
</evidence>
<dbReference type="InterPro" id="IPR040707">
    <property type="entry name" value="FGAR-AT_N"/>
</dbReference>
<evidence type="ECO:0000256" key="1">
    <source>
        <dbReference type="ARBA" id="ARBA00004370"/>
    </source>
</evidence>
<keyword evidence="12 15" id="KW-0472">Membrane</keyword>
<dbReference type="Proteomes" id="UP000887575">
    <property type="component" value="Unassembled WGS sequence"/>
</dbReference>
<evidence type="ECO:0000256" key="13">
    <source>
        <dbReference type="PROSITE-ProRule" id="PRU00175"/>
    </source>
</evidence>
<dbReference type="Pfam" id="PF13639">
    <property type="entry name" value="zf-RING_2"/>
    <property type="match status" value="1"/>
</dbReference>
<dbReference type="GO" id="GO:0016020">
    <property type="term" value="C:membrane"/>
    <property type="evidence" value="ECO:0007669"/>
    <property type="project" value="UniProtKB-SubCell"/>
</dbReference>
<dbReference type="GO" id="GO:0005737">
    <property type="term" value="C:cytoplasm"/>
    <property type="evidence" value="ECO:0007669"/>
    <property type="project" value="TreeGrafter"/>
</dbReference>
<evidence type="ECO:0000256" key="16">
    <source>
        <dbReference type="SAM" id="SignalP"/>
    </source>
</evidence>
<dbReference type="InterPro" id="IPR001841">
    <property type="entry name" value="Znf_RING"/>
</dbReference>
<keyword evidence="4" id="KW-0479">Metal-binding</keyword>
<keyword evidence="3 15" id="KW-0812">Transmembrane</keyword>
<dbReference type="GO" id="GO:0006164">
    <property type="term" value="P:purine nucleotide biosynthetic process"/>
    <property type="evidence" value="ECO:0007669"/>
    <property type="project" value="UniProtKB-KW"/>
</dbReference>
<evidence type="ECO:0000256" key="6">
    <source>
        <dbReference type="ARBA" id="ARBA00022755"/>
    </source>
</evidence>